<keyword evidence="2" id="KW-0229">DNA integration</keyword>
<sequence>MSYGISYFRLKTSERYCAIVDNDSKLPIFYPNLFVTTQTRNKNHSFSTMISTAKCLVVLLKFLKERNIDIIERIHSKKFLAIFELDDLRDFTQKKFDSKYEEQSKVKRISEIKYVTSETEYLRLTIIYKYIEWLALHVTVSNDDSFSEALSACINGIKSRRPVKKGRNDILNPKSLTDDKIEDLLEVVRINSPKNPFMRSLQSRNRLIILMLYFLGVRAGELLNIRISDIDFSSNQLKILRRADEKGDYRLKQPLVKTNERIIPIKDNLIKEIYDYILNERSKLTKKKKHDYLFVRHKSGAEQGLPLNYSAYAKVISTIKNVLPNLSSLTGHMLRHTWNVDFSKRMDSLENPPSEERQEKMRSYLMGWKEGSGTASHYNKRFLEEKAHEAALQLQNEITLIIKK</sequence>
<dbReference type="PANTHER" id="PTHR30349:SF41">
    <property type="entry name" value="INTEGRASE_RECOMBINASE PROTEIN MJ0367-RELATED"/>
    <property type="match status" value="1"/>
</dbReference>
<dbReference type="Pfam" id="PF00589">
    <property type="entry name" value="Phage_integrase"/>
    <property type="match status" value="1"/>
</dbReference>
<proteinExistence type="inferred from homology"/>
<dbReference type="EMBL" id="JFHN01000023">
    <property type="protein sequence ID" value="EXU76755.1"/>
    <property type="molecule type" value="Genomic_DNA"/>
</dbReference>
<dbReference type="InterPro" id="IPR013762">
    <property type="entry name" value="Integrase-like_cat_sf"/>
</dbReference>
<dbReference type="GO" id="GO:0003677">
    <property type="term" value="F:DNA binding"/>
    <property type="evidence" value="ECO:0007669"/>
    <property type="project" value="UniProtKB-KW"/>
</dbReference>
<name>A0A014NSC0_9GAMM</name>
<accession>A0A014NSC0</accession>
<keyword evidence="4" id="KW-0233">DNA recombination</keyword>
<evidence type="ECO:0000256" key="4">
    <source>
        <dbReference type="ARBA" id="ARBA00023172"/>
    </source>
</evidence>
<dbReference type="RefSeq" id="WP_034934421.1">
    <property type="nucleotide sequence ID" value="NZ_JFHN01000023.1"/>
</dbReference>
<gene>
    <name evidence="6" type="ORF">BG55_03780</name>
</gene>
<organism evidence="6 7">
    <name type="scientific">Erwinia mallotivora</name>
    <dbReference type="NCBI Taxonomy" id="69222"/>
    <lineage>
        <taxon>Bacteria</taxon>
        <taxon>Pseudomonadati</taxon>
        <taxon>Pseudomonadota</taxon>
        <taxon>Gammaproteobacteria</taxon>
        <taxon>Enterobacterales</taxon>
        <taxon>Erwiniaceae</taxon>
        <taxon>Erwinia</taxon>
    </lineage>
</organism>
<keyword evidence="3" id="KW-0238">DNA-binding</keyword>
<protein>
    <submittedName>
        <fullName evidence="6">Integrase</fullName>
    </submittedName>
</protein>
<reference evidence="6 7" key="1">
    <citation type="submission" date="2014-02" db="EMBL/GenBank/DDBJ databases">
        <title>Draft genome of Erwinia mallotivora strain BT-MARDI, a papaya dieback pathogen.</title>
        <authorList>
            <person name="Redzuan R."/>
            <person name="Abu Bakar N."/>
            <person name="Badrun R."/>
            <person name="Mohd Raih M.F."/>
            <person name="Rozano L."/>
            <person name="Mat Amin N."/>
        </authorList>
    </citation>
    <scope>NUCLEOTIDE SEQUENCE [LARGE SCALE GENOMIC DNA]</scope>
    <source>
        <strain evidence="6 7">BT-MARDI</strain>
    </source>
</reference>
<dbReference type="InterPro" id="IPR050090">
    <property type="entry name" value="Tyrosine_recombinase_XerCD"/>
</dbReference>
<dbReference type="Proteomes" id="UP000019918">
    <property type="component" value="Unassembled WGS sequence"/>
</dbReference>
<dbReference type="InterPro" id="IPR011010">
    <property type="entry name" value="DNA_brk_join_enz"/>
</dbReference>
<dbReference type="GO" id="GO:0015074">
    <property type="term" value="P:DNA integration"/>
    <property type="evidence" value="ECO:0007669"/>
    <property type="project" value="UniProtKB-KW"/>
</dbReference>
<dbReference type="Gene3D" id="1.10.443.10">
    <property type="entry name" value="Intergrase catalytic core"/>
    <property type="match status" value="1"/>
</dbReference>
<evidence type="ECO:0000256" key="3">
    <source>
        <dbReference type="ARBA" id="ARBA00023125"/>
    </source>
</evidence>
<dbReference type="OrthoDB" id="6819422at2"/>
<comment type="caution">
    <text evidence="6">The sequence shown here is derived from an EMBL/GenBank/DDBJ whole genome shotgun (WGS) entry which is preliminary data.</text>
</comment>
<dbReference type="CDD" id="cd00397">
    <property type="entry name" value="DNA_BRE_C"/>
    <property type="match status" value="1"/>
</dbReference>
<feature type="domain" description="Tyr recombinase" evidence="5">
    <location>
        <begin position="171"/>
        <end position="391"/>
    </location>
</feature>
<dbReference type="PANTHER" id="PTHR30349">
    <property type="entry name" value="PHAGE INTEGRASE-RELATED"/>
    <property type="match status" value="1"/>
</dbReference>
<dbReference type="GO" id="GO:0006310">
    <property type="term" value="P:DNA recombination"/>
    <property type="evidence" value="ECO:0007669"/>
    <property type="project" value="UniProtKB-KW"/>
</dbReference>
<dbReference type="PROSITE" id="PS51898">
    <property type="entry name" value="TYR_RECOMBINASE"/>
    <property type="match status" value="1"/>
</dbReference>
<dbReference type="STRING" id="69222.BG55_03780"/>
<dbReference type="AlphaFoldDB" id="A0A014NSC0"/>
<comment type="similarity">
    <text evidence="1">Belongs to the 'phage' integrase family.</text>
</comment>
<keyword evidence="7" id="KW-1185">Reference proteome</keyword>
<evidence type="ECO:0000256" key="1">
    <source>
        <dbReference type="ARBA" id="ARBA00008857"/>
    </source>
</evidence>
<evidence type="ECO:0000259" key="5">
    <source>
        <dbReference type="PROSITE" id="PS51898"/>
    </source>
</evidence>
<evidence type="ECO:0000256" key="2">
    <source>
        <dbReference type="ARBA" id="ARBA00022908"/>
    </source>
</evidence>
<evidence type="ECO:0000313" key="7">
    <source>
        <dbReference type="Proteomes" id="UP000019918"/>
    </source>
</evidence>
<dbReference type="PATRIC" id="fig|69222.5.peg.800"/>
<dbReference type="InterPro" id="IPR002104">
    <property type="entry name" value="Integrase_catalytic"/>
</dbReference>
<dbReference type="SUPFAM" id="SSF56349">
    <property type="entry name" value="DNA breaking-rejoining enzymes"/>
    <property type="match status" value="1"/>
</dbReference>
<evidence type="ECO:0000313" key="6">
    <source>
        <dbReference type="EMBL" id="EXU76755.1"/>
    </source>
</evidence>